<dbReference type="KEGG" id="gsn:YC6258_00595"/>
<dbReference type="HOGENOM" id="CLU_038149_4_2_6"/>
<dbReference type="EMBL" id="CP007142">
    <property type="protein sequence ID" value="AJQ92645.1"/>
    <property type="molecule type" value="Genomic_DNA"/>
</dbReference>
<dbReference type="SUPFAM" id="SSF55979">
    <property type="entry name" value="DNA clamp"/>
    <property type="match status" value="3"/>
</dbReference>
<organism evidence="14 15">
    <name type="scientific">Gynuella sunshinyii YC6258</name>
    <dbReference type="NCBI Taxonomy" id="1445510"/>
    <lineage>
        <taxon>Bacteria</taxon>
        <taxon>Pseudomonadati</taxon>
        <taxon>Pseudomonadota</taxon>
        <taxon>Gammaproteobacteria</taxon>
        <taxon>Oceanospirillales</taxon>
        <taxon>Saccharospirillaceae</taxon>
        <taxon>Gynuella</taxon>
    </lineage>
</organism>
<evidence type="ECO:0000256" key="5">
    <source>
        <dbReference type="ARBA" id="ARBA00022679"/>
    </source>
</evidence>
<name>A0A0C5UZ90_9GAMM</name>
<keyword evidence="9" id="KW-0238">DNA-binding</keyword>
<keyword evidence="8 10" id="KW-0239">DNA-directed DNA polymerase</keyword>
<dbReference type="GO" id="GO:0005737">
    <property type="term" value="C:cytoplasm"/>
    <property type="evidence" value="ECO:0007669"/>
    <property type="project" value="UniProtKB-SubCell"/>
</dbReference>
<keyword evidence="4 10" id="KW-0963">Cytoplasm</keyword>
<feature type="domain" description="DNA polymerase III beta sliding clamp N-terminal" evidence="11">
    <location>
        <begin position="3"/>
        <end position="120"/>
    </location>
</feature>
<dbReference type="NCBIfam" id="TIGR00663">
    <property type="entry name" value="dnan"/>
    <property type="match status" value="1"/>
</dbReference>
<protein>
    <recommendedName>
        <fullName evidence="3 10">Beta sliding clamp</fullName>
    </recommendedName>
</protein>
<dbReference type="FunFam" id="3.10.150.10:FF:000001">
    <property type="entry name" value="Beta sliding clamp"/>
    <property type="match status" value="1"/>
</dbReference>
<evidence type="ECO:0000313" key="15">
    <source>
        <dbReference type="Proteomes" id="UP000032266"/>
    </source>
</evidence>
<reference evidence="14 15" key="1">
    <citation type="submission" date="2014-01" db="EMBL/GenBank/DDBJ databases">
        <title>Full genme sequencing of cellulolytic bacterium Gynuella sunshinyii YC6258T gen. nov., sp. nov.</title>
        <authorList>
            <person name="Khan H."/>
            <person name="Chung E.J."/>
            <person name="Chung Y.R."/>
        </authorList>
    </citation>
    <scope>NUCLEOTIDE SEQUENCE [LARGE SCALE GENOMIC DNA]</scope>
    <source>
        <strain evidence="14 15">YC6258</strain>
    </source>
</reference>
<dbReference type="InterPro" id="IPR001001">
    <property type="entry name" value="DNA_polIII_beta"/>
</dbReference>
<feature type="domain" description="DNA polymerase III beta sliding clamp central" evidence="12">
    <location>
        <begin position="131"/>
        <end position="245"/>
    </location>
</feature>
<dbReference type="SMART" id="SM00480">
    <property type="entry name" value="POL3Bc"/>
    <property type="match status" value="1"/>
</dbReference>
<dbReference type="InterPro" id="IPR022635">
    <property type="entry name" value="DNA_polIII_beta_C"/>
</dbReference>
<evidence type="ECO:0000256" key="4">
    <source>
        <dbReference type="ARBA" id="ARBA00022490"/>
    </source>
</evidence>
<evidence type="ECO:0000259" key="12">
    <source>
        <dbReference type="Pfam" id="PF02767"/>
    </source>
</evidence>
<dbReference type="GO" id="GO:0008408">
    <property type="term" value="F:3'-5' exonuclease activity"/>
    <property type="evidence" value="ECO:0007669"/>
    <property type="project" value="InterPro"/>
</dbReference>
<keyword evidence="15" id="KW-1185">Reference proteome</keyword>
<dbReference type="GO" id="GO:0003677">
    <property type="term" value="F:DNA binding"/>
    <property type="evidence" value="ECO:0007669"/>
    <property type="project" value="UniProtKB-UniRule"/>
</dbReference>
<dbReference type="GO" id="GO:0003887">
    <property type="term" value="F:DNA-directed DNA polymerase activity"/>
    <property type="evidence" value="ECO:0007669"/>
    <property type="project" value="UniProtKB-UniRule"/>
</dbReference>
<dbReference type="Proteomes" id="UP000032266">
    <property type="component" value="Chromosome"/>
</dbReference>
<evidence type="ECO:0000256" key="3">
    <source>
        <dbReference type="ARBA" id="ARBA00021035"/>
    </source>
</evidence>
<gene>
    <name evidence="14" type="ORF">YC6258_00595</name>
</gene>
<evidence type="ECO:0000259" key="13">
    <source>
        <dbReference type="Pfam" id="PF02768"/>
    </source>
</evidence>
<dbReference type="STRING" id="1445510.YC6258_00595"/>
<dbReference type="PANTHER" id="PTHR30478">
    <property type="entry name" value="DNA POLYMERASE III SUBUNIT BETA"/>
    <property type="match status" value="1"/>
</dbReference>
<dbReference type="Pfam" id="PF00712">
    <property type="entry name" value="DNA_pol3_beta"/>
    <property type="match status" value="1"/>
</dbReference>
<evidence type="ECO:0000259" key="11">
    <source>
        <dbReference type="Pfam" id="PF00712"/>
    </source>
</evidence>
<dbReference type="InterPro" id="IPR022634">
    <property type="entry name" value="DNA_polIII_beta_N"/>
</dbReference>
<evidence type="ECO:0000256" key="1">
    <source>
        <dbReference type="ARBA" id="ARBA00004496"/>
    </source>
</evidence>
<evidence type="ECO:0000256" key="2">
    <source>
        <dbReference type="ARBA" id="ARBA00010752"/>
    </source>
</evidence>
<comment type="subcellular location">
    <subcellularLocation>
        <location evidence="1 10">Cytoplasm</location>
    </subcellularLocation>
</comment>
<dbReference type="CDD" id="cd00140">
    <property type="entry name" value="beta_clamp"/>
    <property type="match status" value="1"/>
</dbReference>
<accession>A0A0C5UZ90</accession>
<dbReference type="Pfam" id="PF02768">
    <property type="entry name" value="DNA_pol3_beta_3"/>
    <property type="match status" value="1"/>
</dbReference>
<comment type="similarity">
    <text evidence="2 10">Belongs to the beta sliding clamp family.</text>
</comment>
<evidence type="ECO:0000313" key="14">
    <source>
        <dbReference type="EMBL" id="AJQ92645.1"/>
    </source>
</evidence>
<evidence type="ECO:0000256" key="10">
    <source>
        <dbReference type="PIRNR" id="PIRNR000804"/>
    </source>
</evidence>
<evidence type="ECO:0000256" key="6">
    <source>
        <dbReference type="ARBA" id="ARBA00022695"/>
    </source>
</evidence>
<dbReference type="Gene3D" id="3.70.10.10">
    <property type="match status" value="1"/>
</dbReference>
<keyword evidence="6 10" id="KW-0548">Nucleotidyltransferase</keyword>
<dbReference type="Gene3D" id="3.10.150.10">
    <property type="entry name" value="DNA Polymerase III, subunit A, domain 2"/>
    <property type="match status" value="1"/>
</dbReference>
<evidence type="ECO:0000256" key="9">
    <source>
        <dbReference type="ARBA" id="ARBA00023125"/>
    </source>
</evidence>
<keyword evidence="7 10" id="KW-0235">DNA replication</keyword>
<dbReference type="GO" id="GO:0042802">
    <property type="term" value="F:identical protein binding"/>
    <property type="evidence" value="ECO:0007669"/>
    <property type="project" value="UniProtKB-ARBA"/>
</dbReference>
<dbReference type="InterPro" id="IPR022637">
    <property type="entry name" value="DNA_polIII_beta_cen"/>
</dbReference>
<dbReference type="PATRIC" id="fig|1445510.3.peg.583"/>
<comment type="subunit">
    <text evidence="10">Forms a ring-shaped head-to-tail homodimer around DNA.</text>
</comment>
<dbReference type="Pfam" id="PF02767">
    <property type="entry name" value="DNA_pol3_beta_2"/>
    <property type="match status" value="1"/>
</dbReference>
<feature type="domain" description="DNA polymerase III beta sliding clamp C-terminal" evidence="13">
    <location>
        <begin position="248"/>
        <end position="367"/>
    </location>
</feature>
<dbReference type="GO" id="GO:0009360">
    <property type="term" value="C:DNA polymerase III complex"/>
    <property type="evidence" value="ECO:0007669"/>
    <property type="project" value="InterPro"/>
</dbReference>
<dbReference type="PANTHER" id="PTHR30478:SF0">
    <property type="entry name" value="BETA SLIDING CLAMP"/>
    <property type="match status" value="1"/>
</dbReference>
<dbReference type="AlphaFoldDB" id="A0A0C5UZ90"/>
<dbReference type="PIRSF" id="PIRSF000804">
    <property type="entry name" value="DNA_pol_III_b"/>
    <property type="match status" value="1"/>
</dbReference>
<sequence length="368" mass="40756">MIKFSVPRDALIRPLQLVSGVVERRQTLPVLSNLLVVLENNQISLTGTDLEVELIGRLSIEGPASDGEVTIPAKKLMDIVKSLPDDAMITFSTDESRVIITSGRSRFTLSTLPASEFPNVEDEQDNLTFGVDQQILKGLIDATSFAMAQQDVRYYLNGMLLEIYQGHMRTVATDGHRLALSSVEMDMVTEGRRQVIIPRKGILELARLLGEGTGEVQVSIGSNHVRVKTPGFTFTSKLVDGKFPDYERVLPKGGDKIIVAERAECKSVFGRAAILSNEKYRGVRIILQDGNLQVLANNPEQEEAEENMAVDYDGERLELGFNVNYLLDVFNVINGDQVQMIMSDPNSSTLIHDAENKGSLYVVMPMRL</sequence>
<evidence type="ECO:0000256" key="7">
    <source>
        <dbReference type="ARBA" id="ARBA00022705"/>
    </source>
</evidence>
<evidence type="ECO:0000256" key="8">
    <source>
        <dbReference type="ARBA" id="ARBA00022932"/>
    </source>
</evidence>
<dbReference type="InterPro" id="IPR046938">
    <property type="entry name" value="DNA_clamp_sf"/>
</dbReference>
<comment type="function">
    <text evidence="10">Confers DNA tethering and processivity to DNA polymerases and other proteins. Acts as a clamp, forming a ring around DNA (a reaction catalyzed by the clamp-loading complex) which diffuses in an ATP-independent manner freely and bidirectionally along dsDNA. Initially characterized for its ability to contact the catalytic subunit of DNA polymerase III (Pol III), a complex, multichain enzyme responsible for most of the replicative synthesis in bacteria; Pol III exhibits 3'-5' exonuclease proofreading activity. The beta chain is required for initiation of replication as well as for processivity of DNA replication.</text>
</comment>
<dbReference type="GO" id="GO:0006271">
    <property type="term" value="P:DNA strand elongation involved in DNA replication"/>
    <property type="evidence" value="ECO:0007669"/>
    <property type="project" value="TreeGrafter"/>
</dbReference>
<proteinExistence type="inferred from homology"/>
<keyword evidence="5 10" id="KW-0808">Transferase</keyword>